<name>A0ABT6Y7B6_9BACT</name>
<dbReference type="RefSeq" id="WP_283344364.1">
    <property type="nucleotide sequence ID" value="NZ_JASHIF010000008.1"/>
</dbReference>
<evidence type="ECO:0000256" key="1">
    <source>
        <dbReference type="ARBA" id="ARBA00004571"/>
    </source>
</evidence>
<evidence type="ECO:0000313" key="14">
    <source>
        <dbReference type="EMBL" id="MDI9859416.1"/>
    </source>
</evidence>
<evidence type="ECO:0000256" key="11">
    <source>
        <dbReference type="SAM" id="SignalP"/>
    </source>
</evidence>
<comment type="subcellular location">
    <subcellularLocation>
        <location evidence="1">Cell outer membrane</location>
        <topology evidence="1">Multi-pass membrane protein</topology>
    </subcellularLocation>
</comment>
<dbReference type="InterPro" id="IPR012910">
    <property type="entry name" value="Plug_dom"/>
</dbReference>
<keyword evidence="5 11" id="KW-0732">Signal</keyword>
<dbReference type="InterPro" id="IPR037066">
    <property type="entry name" value="Plug_dom_sf"/>
</dbReference>
<keyword evidence="6 10" id="KW-0798">TonB box</keyword>
<keyword evidence="7 10" id="KW-0472">Membrane</keyword>
<evidence type="ECO:0000256" key="9">
    <source>
        <dbReference type="ARBA" id="ARBA00023237"/>
    </source>
</evidence>
<comment type="similarity">
    <text evidence="10">Belongs to the TonB-dependent receptor family.</text>
</comment>
<keyword evidence="3" id="KW-1134">Transmembrane beta strand</keyword>
<accession>A0ABT6Y7B6</accession>
<dbReference type="Proteomes" id="UP001236507">
    <property type="component" value="Unassembled WGS sequence"/>
</dbReference>
<comment type="caution">
    <text evidence="14">The sequence shown here is derived from an EMBL/GenBank/DDBJ whole genome shotgun (WGS) entry which is preliminary data.</text>
</comment>
<evidence type="ECO:0000256" key="4">
    <source>
        <dbReference type="ARBA" id="ARBA00022692"/>
    </source>
</evidence>
<sequence length="988" mass="107635">MKNIFTKSILALGLMLCAFASFAQTKITGKVTDASTNEVMAGVNIMIRGKVTGTTTNLDGTFTLYTHAPLPFKLAISFVGYKTQEIAITDSQAKLDIAMTEQVTQGEEVVVSAARVEESVMKSPVTIEKIDIRSIQSNPSFNFLESLKYLKGIDYTTQSMSFTSINARGFNANGNNRLVQLVDGMDNQAPGTNFSVGTIVVTSDIDLASAEFLPGAASALYGPNALNGILLMNTKSPFLYKGLSANLKTGIMHESNRSQPNSSFYDFSMRWAQSFNDKFAMKVNFWYIAVPRDWAVSNTLNMNDGLTGKTNRMTDPNYNGVNVYGDEISQDLRSIADKMVAANLLPASSASLIPYGTMVSRTGYNELDLVKPEAKNIRTSVALHYRLTENIEAIGQFMYGSGTSVYMGSDRYSLNNFDGLQAKLELKGSNFYVRGYTTQERSGNTFATGVLSQILNESWGGGSATWYPTYVGAYLKALQSGSNAITAHNLARGVADTGRPLPGSAVFNALTADIKNVNIAATDNVSYPYGGAHLYDKTNMYQLEGMYNFKNEIKFAEVIVGSNYRMYDLNSGGTFYPDKDGKGIQVNEWGAYLQATKSFFDEKLKIVASSRYDKNQNFEGQFSPRVAAVVSPWKEHSFRVSYQTGFRIPTIQSQYVDIKAPQAIVIGGLGNYATKYSLNSTTNPAYTVTTVKAFGAQIQERATALAPSIATGLQAEAQANPQAFANKYGVAPSAASIADLTTKLATQQGTQAAFASGVLKPYEFKPYKPEIVQSYEIGYRGLIANALYIDASYYYNQFKNFAYQETLMQSTTGTPLGLLSEGTRQIYSMPASSQGKAVTEGFAAGVDYRLPKGFLIGGNVSYNSLKEFDQNIIDQGGTAAFNTPKFKYSASIANRELGKSGIGFNVIWRYQDAFLWQSGIVAGYDSNATIVPAISTFDAQISKKISSLKSILKLGATNILGKSYFTAYGNPNVGSTYFLSLTFDELTK</sequence>
<dbReference type="Gene3D" id="2.170.130.10">
    <property type="entry name" value="TonB-dependent receptor, plug domain"/>
    <property type="match status" value="1"/>
</dbReference>
<dbReference type="SUPFAM" id="SSF49464">
    <property type="entry name" value="Carboxypeptidase regulatory domain-like"/>
    <property type="match status" value="1"/>
</dbReference>
<keyword evidence="9" id="KW-0998">Cell outer membrane</keyword>
<keyword evidence="4" id="KW-0812">Transmembrane</keyword>
<dbReference type="Gene3D" id="2.40.170.20">
    <property type="entry name" value="TonB-dependent receptor, beta-barrel domain"/>
    <property type="match status" value="1"/>
</dbReference>
<proteinExistence type="inferred from homology"/>
<dbReference type="InterPro" id="IPR000531">
    <property type="entry name" value="Beta-barrel_TonB"/>
</dbReference>
<dbReference type="EMBL" id="JASHIF010000008">
    <property type="protein sequence ID" value="MDI9859416.1"/>
    <property type="molecule type" value="Genomic_DNA"/>
</dbReference>
<dbReference type="Pfam" id="PF13715">
    <property type="entry name" value="CarbopepD_reg_2"/>
    <property type="match status" value="1"/>
</dbReference>
<dbReference type="SUPFAM" id="SSF56935">
    <property type="entry name" value="Porins"/>
    <property type="match status" value="1"/>
</dbReference>
<keyword evidence="8 14" id="KW-0675">Receptor</keyword>
<evidence type="ECO:0000256" key="10">
    <source>
        <dbReference type="RuleBase" id="RU003357"/>
    </source>
</evidence>
<dbReference type="InterPro" id="IPR008969">
    <property type="entry name" value="CarboxyPept-like_regulatory"/>
</dbReference>
<keyword evidence="2" id="KW-0813">Transport</keyword>
<feature type="signal peptide" evidence="11">
    <location>
        <begin position="1"/>
        <end position="23"/>
    </location>
</feature>
<dbReference type="Pfam" id="PF00593">
    <property type="entry name" value="TonB_dep_Rec_b-barrel"/>
    <property type="match status" value="1"/>
</dbReference>
<evidence type="ECO:0000256" key="7">
    <source>
        <dbReference type="ARBA" id="ARBA00023136"/>
    </source>
</evidence>
<evidence type="ECO:0000256" key="8">
    <source>
        <dbReference type="ARBA" id="ARBA00023170"/>
    </source>
</evidence>
<dbReference type="InterPro" id="IPR039426">
    <property type="entry name" value="TonB-dep_rcpt-like"/>
</dbReference>
<dbReference type="PANTHER" id="PTHR30069:SF29">
    <property type="entry name" value="HEMOGLOBIN AND HEMOGLOBIN-HAPTOGLOBIN-BINDING PROTEIN 1-RELATED"/>
    <property type="match status" value="1"/>
</dbReference>
<evidence type="ECO:0000256" key="3">
    <source>
        <dbReference type="ARBA" id="ARBA00022452"/>
    </source>
</evidence>
<protein>
    <submittedName>
        <fullName evidence="14">TonB-dependent receptor</fullName>
    </submittedName>
</protein>
<dbReference type="Pfam" id="PF07715">
    <property type="entry name" value="Plug"/>
    <property type="match status" value="1"/>
</dbReference>
<evidence type="ECO:0000256" key="2">
    <source>
        <dbReference type="ARBA" id="ARBA00022448"/>
    </source>
</evidence>
<gene>
    <name evidence="14" type="ORF">QM524_09365</name>
</gene>
<feature type="chain" id="PRO_5047217030" evidence="11">
    <location>
        <begin position="24"/>
        <end position="988"/>
    </location>
</feature>
<feature type="domain" description="TonB-dependent receptor-like beta-barrel" evidence="12">
    <location>
        <begin position="486"/>
        <end position="959"/>
    </location>
</feature>
<evidence type="ECO:0000313" key="15">
    <source>
        <dbReference type="Proteomes" id="UP001236507"/>
    </source>
</evidence>
<reference evidence="14 15" key="1">
    <citation type="submission" date="2023-05" db="EMBL/GenBank/DDBJ databases">
        <title>Novel species of genus Flectobacillus isolated from stream in China.</title>
        <authorList>
            <person name="Lu H."/>
        </authorList>
    </citation>
    <scope>NUCLEOTIDE SEQUENCE [LARGE SCALE GENOMIC DNA]</scope>
    <source>
        <strain evidence="14 15">KCTC 42575</strain>
    </source>
</reference>
<dbReference type="Gene3D" id="2.60.40.1120">
    <property type="entry name" value="Carboxypeptidase-like, regulatory domain"/>
    <property type="match status" value="1"/>
</dbReference>
<feature type="domain" description="TonB-dependent receptor plug" evidence="13">
    <location>
        <begin position="120"/>
        <end position="229"/>
    </location>
</feature>
<dbReference type="PANTHER" id="PTHR30069">
    <property type="entry name" value="TONB-DEPENDENT OUTER MEMBRANE RECEPTOR"/>
    <property type="match status" value="1"/>
</dbReference>
<evidence type="ECO:0000256" key="5">
    <source>
        <dbReference type="ARBA" id="ARBA00022729"/>
    </source>
</evidence>
<keyword evidence="15" id="KW-1185">Reference proteome</keyword>
<organism evidence="14 15">
    <name type="scientific">Flectobacillus roseus</name>
    <dbReference type="NCBI Taxonomy" id="502259"/>
    <lineage>
        <taxon>Bacteria</taxon>
        <taxon>Pseudomonadati</taxon>
        <taxon>Bacteroidota</taxon>
        <taxon>Cytophagia</taxon>
        <taxon>Cytophagales</taxon>
        <taxon>Flectobacillaceae</taxon>
        <taxon>Flectobacillus</taxon>
    </lineage>
</organism>
<evidence type="ECO:0000259" key="12">
    <source>
        <dbReference type="Pfam" id="PF00593"/>
    </source>
</evidence>
<evidence type="ECO:0000256" key="6">
    <source>
        <dbReference type="ARBA" id="ARBA00023077"/>
    </source>
</evidence>
<dbReference type="InterPro" id="IPR036942">
    <property type="entry name" value="Beta-barrel_TonB_sf"/>
</dbReference>
<evidence type="ECO:0000259" key="13">
    <source>
        <dbReference type="Pfam" id="PF07715"/>
    </source>
</evidence>